<dbReference type="OrthoDB" id="9795264at2"/>
<organism evidence="1 2">
    <name type="scientific">Clostridium disporicum</name>
    <dbReference type="NCBI Taxonomy" id="84024"/>
    <lineage>
        <taxon>Bacteria</taxon>
        <taxon>Bacillati</taxon>
        <taxon>Bacillota</taxon>
        <taxon>Clostridia</taxon>
        <taxon>Eubacteriales</taxon>
        <taxon>Clostridiaceae</taxon>
        <taxon>Clostridium</taxon>
    </lineage>
</organism>
<gene>
    <name evidence="1" type="ORF">ERS852470_03590</name>
</gene>
<proteinExistence type="predicted"/>
<dbReference type="RefSeq" id="WP_042399018.1">
    <property type="nucleotide sequence ID" value="NZ_CYYT01000037.1"/>
</dbReference>
<reference evidence="1 2" key="1">
    <citation type="submission" date="2015-09" db="EMBL/GenBank/DDBJ databases">
        <authorList>
            <consortium name="Pathogen Informatics"/>
        </authorList>
    </citation>
    <scope>NUCLEOTIDE SEQUENCE [LARGE SCALE GENOMIC DNA]</scope>
    <source>
        <strain evidence="1 2">2789STDY5834855</strain>
    </source>
</reference>
<evidence type="ECO:0000313" key="1">
    <source>
        <dbReference type="EMBL" id="CUO86753.1"/>
    </source>
</evidence>
<dbReference type="Pfam" id="PF11148">
    <property type="entry name" value="DUF2922"/>
    <property type="match status" value="1"/>
</dbReference>
<sequence>MEYTLTMTFIAESGEKSNVSISDVKSGITSDEALEIMDSIIENNVFQNKNGAYITKESAQVVARQVTKFTV</sequence>
<dbReference type="Proteomes" id="UP000095558">
    <property type="component" value="Unassembled WGS sequence"/>
</dbReference>
<dbReference type="EMBL" id="CYZV01000070">
    <property type="protein sequence ID" value="CUO86753.1"/>
    <property type="molecule type" value="Genomic_DNA"/>
</dbReference>
<name>A0A174IID7_9CLOT</name>
<accession>A0A174IID7</accession>
<protein>
    <submittedName>
        <fullName evidence="1">Protein of uncharacterized function (DUF2922)</fullName>
    </submittedName>
</protein>
<dbReference type="InterPro" id="IPR021321">
    <property type="entry name" value="DUF2922"/>
</dbReference>
<evidence type="ECO:0000313" key="2">
    <source>
        <dbReference type="Proteomes" id="UP000095558"/>
    </source>
</evidence>
<dbReference type="GeneID" id="83012193"/>
<dbReference type="AlphaFoldDB" id="A0A174IID7"/>